<dbReference type="RefSeq" id="WP_114435303.1">
    <property type="nucleotide sequence ID" value="NZ_QPJI01000019.1"/>
</dbReference>
<keyword evidence="1" id="KW-0812">Transmembrane</keyword>
<name>A0A368X618_MARNT</name>
<organism evidence="2 3">
    <name type="scientific">Marinobacter nauticus</name>
    <name type="common">Marinobacter hydrocarbonoclasticus</name>
    <name type="synonym">Marinobacter aquaeolei</name>
    <dbReference type="NCBI Taxonomy" id="2743"/>
    <lineage>
        <taxon>Bacteria</taxon>
        <taxon>Pseudomonadati</taxon>
        <taxon>Pseudomonadota</taxon>
        <taxon>Gammaproteobacteria</taxon>
        <taxon>Pseudomonadales</taxon>
        <taxon>Marinobacteraceae</taxon>
        <taxon>Marinobacter</taxon>
    </lineage>
</organism>
<keyword evidence="1" id="KW-1133">Transmembrane helix</keyword>
<dbReference type="AlphaFoldDB" id="A0A368X618"/>
<comment type="caution">
    <text evidence="2">The sequence shown here is derived from an EMBL/GenBank/DDBJ whole genome shotgun (WGS) entry which is preliminary data.</text>
</comment>
<dbReference type="Proteomes" id="UP000253647">
    <property type="component" value="Unassembled WGS sequence"/>
</dbReference>
<feature type="transmembrane region" description="Helical" evidence="1">
    <location>
        <begin position="84"/>
        <end position="106"/>
    </location>
</feature>
<evidence type="ECO:0000313" key="2">
    <source>
        <dbReference type="EMBL" id="RCW63265.1"/>
    </source>
</evidence>
<evidence type="ECO:0000256" key="1">
    <source>
        <dbReference type="SAM" id="Phobius"/>
    </source>
</evidence>
<gene>
    <name evidence="2" type="ORF">DET61_11932</name>
</gene>
<protein>
    <submittedName>
        <fullName evidence="2">Uncharacterized protein</fullName>
    </submittedName>
</protein>
<feature type="transmembrane region" description="Helical" evidence="1">
    <location>
        <begin position="6"/>
        <end position="25"/>
    </location>
</feature>
<proteinExistence type="predicted"/>
<keyword evidence="1" id="KW-0472">Membrane</keyword>
<feature type="transmembrane region" description="Helical" evidence="1">
    <location>
        <begin position="37"/>
        <end position="64"/>
    </location>
</feature>
<sequence>MLYWIWLAILFTVAFATAMKGYRFVENTMGQYLAEGPGLPLIAVLIGLGAIALTFPVHIVPVFLWFTEVLPNTGDYINTLTSGLLVALLIMIGAASPVMLATGLAASEVRIEMWRRFTATDTIFEPEK</sequence>
<dbReference type="EMBL" id="QPJI01000019">
    <property type="protein sequence ID" value="RCW63265.1"/>
    <property type="molecule type" value="Genomic_DNA"/>
</dbReference>
<accession>A0A368X618</accession>
<reference evidence="2 3" key="1">
    <citation type="submission" date="2018-07" db="EMBL/GenBank/DDBJ databases">
        <title>Freshwater and sediment microbial communities from various areas in North America, analyzing microbe dynamics in response to fracking.</title>
        <authorList>
            <person name="Lamendella R."/>
        </authorList>
    </citation>
    <scope>NUCLEOTIDE SEQUENCE [LARGE SCALE GENOMIC DNA]</scope>
    <source>
        <strain evidence="2 3">105B</strain>
    </source>
</reference>
<evidence type="ECO:0000313" key="3">
    <source>
        <dbReference type="Proteomes" id="UP000253647"/>
    </source>
</evidence>